<gene>
    <name evidence="3" type="ORF">G7B40_039845</name>
</gene>
<sequence>MSRYTVLLDANILYSAPMRDVLLQLAVTDLFKAKWTADIHREWIEAVLRNEPHRSRAALERTRDMMDRATRDCLVTGYESLIPSLTLPDPDDRHVLAAAIVSKCDVIVTQNLQDFPITALEPFGIEAQHPDEFLVNHLNLVPGIFCGAIRTIRKRLVNPPYSVREYLDTLTQQGLVATATELEMFAELL</sequence>
<reference evidence="4" key="1">
    <citation type="journal article" date="2021" name="Science">
        <title>Hunting the eagle killer: A cyanobacterial neurotoxin causes vacuolar myelinopathy.</title>
        <authorList>
            <person name="Breinlinger S."/>
            <person name="Phillips T.J."/>
            <person name="Haram B.N."/>
            <person name="Mares J."/>
            <person name="Martinez Yerena J.A."/>
            <person name="Hrouzek P."/>
            <person name="Sobotka R."/>
            <person name="Henderson W.M."/>
            <person name="Schmieder P."/>
            <person name="Williams S.M."/>
            <person name="Lauderdale J.D."/>
            <person name="Wilde H.D."/>
            <person name="Gerrin W."/>
            <person name="Kust A."/>
            <person name="Washington J.W."/>
            <person name="Wagner C."/>
            <person name="Geier B."/>
            <person name="Liebeke M."/>
            <person name="Enke H."/>
            <person name="Niedermeyer T.H.J."/>
            <person name="Wilde S.B."/>
        </authorList>
    </citation>
    <scope>NUCLEOTIDE SEQUENCE [LARGE SCALE GENOMIC DNA]</scope>
    <source>
        <strain evidence="4">Thurmond2011</strain>
    </source>
</reference>
<dbReference type="SUPFAM" id="SSF88723">
    <property type="entry name" value="PIN domain-like"/>
    <property type="match status" value="1"/>
</dbReference>
<proteinExistence type="predicted"/>
<protein>
    <submittedName>
        <fullName evidence="3">PIN domain-containing protein</fullName>
    </submittedName>
</protein>
<dbReference type="InterPro" id="IPR002716">
    <property type="entry name" value="PIN_dom"/>
</dbReference>
<evidence type="ECO:0000313" key="4">
    <source>
        <dbReference type="Proteomes" id="UP000667802"/>
    </source>
</evidence>
<dbReference type="Pfam" id="PF13470">
    <property type="entry name" value="PIN_3"/>
    <property type="match status" value="1"/>
</dbReference>
<feature type="domain" description="VapC50 C-terminal" evidence="2">
    <location>
        <begin position="130"/>
        <end position="182"/>
    </location>
</feature>
<feature type="domain" description="PIN" evidence="1">
    <location>
        <begin position="6"/>
        <end position="112"/>
    </location>
</feature>
<dbReference type="InterPro" id="IPR029060">
    <property type="entry name" value="PIN-like_dom_sf"/>
</dbReference>
<dbReference type="Proteomes" id="UP000667802">
    <property type="component" value="Unassembled WGS sequence"/>
</dbReference>
<comment type="caution">
    <text evidence="3">The sequence shown here is derived from an EMBL/GenBank/DDBJ whole genome shotgun (WGS) entry which is preliminary data.</text>
</comment>
<dbReference type="AlphaFoldDB" id="A0AAP5IG14"/>
<accession>A0AAP5IG14</accession>
<name>A0AAP5IG14_9CYAN</name>
<evidence type="ECO:0000259" key="2">
    <source>
        <dbReference type="Pfam" id="PF26343"/>
    </source>
</evidence>
<evidence type="ECO:0000313" key="3">
    <source>
        <dbReference type="EMBL" id="MDR9900644.1"/>
    </source>
</evidence>
<evidence type="ECO:0000259" key="1">
    <source>
        <dbReference type="Pfam" id="PF13470"/>
    </source>
</evidence>
<keyword evidence="4" id="KW-1185">Reference proteome</keyword>
<dbReference type="Pfam" id="PF26343">
    <property type="entry name" value="VapC50_C"/>
    <property type="match status" value="1"/>
</dbReference>
<dbReference type="RefSeq" id="WP_208341752.1">
    <property type="nucleotide sequence ID" value="NZ_CAWQFN010000023.1"/>
</dbReference>
<dbReference type="InterPro" id="IPR058652">
    <property type="entry name" value="VapC50_C"/>
</dbReference>
<organism evidence="3 4">
    <name type="scientific">Aetokthonos hydrillicola Thurmond2011</name>
    <dbReference type="NCBI Taxonomy" id="2712845"/>
    <lineage>
        <taxon>Bacteria</taxon>
        <taxon>Bacillati</taxon>
        <taxon>Cyanobacteriota</taxon>
        <taxon>Cyanophyceae</taxon>
        <taxon>Nostocales</taxon>
        <taxon>Hapalosiphonaceae</taxon>
        <taxon>Aetokthonos</taxon>
    </lineage>
</organism>
<dbReference type="EMBL" id="JAALHA020000037">
    <property type="protein sequence ID" value="MDR9900644.1"/>
    <property type="molecule type" value="Genomic_DNA"/>
</dbReference>